<dbReference type="InterPro" id="IPR013096">
    <property type="entry name" value="Cupin_2"/>
</dbReference>
<dbReference type="Proteomes" id="UP000263377">
    <property type="component" value="Unassembled WGS sequence"/>
</dbReference>
<comment type="caution">
    <text evidence="2">The sequence shown here is derived from an EMBL/GenBank/DDBJ whole genome shotgun (WGS) entry which is preliminary data.</text>
</comment>
<feature type="domain" description="Cupin type-2" evidence="1">
    <location>
        <begin position="36"/>
        <end position="94"/>
    </location>
</feature>
<dbReference type="EMBL" id="QVIG01000001">
    <property type="protein sequence ID" value="RGD59285.1"/>
    <property type="molecule type" value="Genomic_DNA"/>
</dbReference>
<reference evidence="2 3" key="1">
    <citation type="submission" date="2018-08" db="EMBL/GenBank/DDBJ databases">
        <title>Diversity &amp; Physiological Properties of Lignin-Decomposing Actinobacteria from Soil.</title>
        <authorList>
            <person name="Roh S.G."/>
            <person name="Kim S.B."/>
        </authorList>
    </citation>
    <scope>NUCLEOTIDE SEQUENCE [LARGE SCALE GENOMIC DNA]</scope>
    <source>
        <strain evidence="2 3">MMS17-GH009</strain>
    </source>
</reference>
<evidence type="ECO:0000313" key="2">
    <source>
        <dbReference type="EMBL" id="RGD59285.1"/>
    </source>
</evidence>
<keyword evidence="3" id="KW-1185">Reference proteome</keyword>
<dbReference type="RefSeq" id="WP_117487523.1">
    <property type="nucleotide sequence ID" value="NZ_QVIG01000001.1"/>
</dbReference>
<proteinExistence type="predicted"/>
<gene>
    <name evidence="2" type="ORF">DR950_17180</name>
</gene>
<dbReference type="InterPro" id="IPR011051">
    <property type="entry name" value="RmlC_Cupin_sf"/>
</dbReference>
<dbReference type="InterPro" id="IPR014710">
    <property type="entry name" value="RmlC-like_jellyroll"/>
</dbReference>
<dbReference type="SUPFAM" id="SSF51182">
    <property type="entry name" value="RmlC-like cupins"/>
    <property type="match status" value="1"/>
</dbReference>
<sequence length="136" mass="14306">MPVIRRTDARRTETPNAVMTTYASPTQGATSLAVWHVDMTAGARGPLHAMDTEQVWTLLTGTARVDLAGETFTLAAGDTAALPADIVRQIATDTGFTAVVASPSPAHAYNPDAVTPPDACALAPRDDQRVLPPWIA</sequence>
<evidence type="ECO:0000259" key="1">
    <source>
        <dbReference type="Pfam" id="PF07883"/>
    </source>
</evidence>
<accession>A0A372ZVP5</accession>
<protein>
    <submittedName>
        <fullName evidence="2">Cupin</fullName>
    </submittedName>
</protein>
<dbReference type="Gene3D" id="2.60.120.10">
    <property type="entry name" value="Jelly Rolls"/>
    <property type="match status" value="1"/>
</dbReference>
<organism evidence="2 3">
    <name type="scientific">Kitasatospora xanthocidica</name>
    <dbReference type="NCBI Taxonomy" id="83382"/>
    <lineage>
        <taxon>Bacteria</taxon>
        <taxon>Bacillati</taxon>
        <taxon>Actinomycetota</taxon>
        <taxon>Actinomycetes</taxon>
        <taxon>Kitasatosporales</taxon>
        <taxon>Streptomycetaceae</taxon>
        <taxon>Kitasatospora</taxon>
    </lineage>
</organism>
<evidence type="ECO:0000313" key="3">
    <source>
        <dbReference type="Proteomes" id="UP000263377"/>
    </source>
</evidence>
<name>A0A372ZVP5_9ACTN</name>
<dbReference type="AlphaFoldDB" id="A0A372ZVP5"/>
<dbReference type="Pfam" id="PF07883">
    <property type="entry name" value="Cupin_2"/>
    <property type="match status" value="1"/>
</dbReference>